<organism evidence="1 2">
    <name type="scientific">Trifolium pratense</name>
    <name type="common">Red clover</name>
    <dbReference type="NCBI Taxonomy" id="57577"/>
    <lineage>
        <taxon>Eukaryota</taxon>
        <taxon>Viridiplantae</taxon>
        <taxon>Streptophyta</taxon>
        <taxon>Embryophyta</taxon>
        <taxon>Tracheophyta</taxon>
        <taxon>Spermatophyta</taxon>
        <taxon>Magnoliopsida</taxon>
        <taxon>eudicotyledons</taxon>
        <taxon>Gunneridae</taxon>
        <taxon>Pentapetalae</taxon>
        <taxon>rosids</taxon>
        <taxon>fabids</taxon>
        <taxon>Fabales</taxon>
        <taxon>Fabaceae</taxon>
        <taxon>Papilionoideae</taxon>
        <taxon>50 kb inversion clade</taxon>
        <taxon>NPAAA clade</taxon>
        <taxon>Hologalegina</taxon>
        <taxon>IRL clade</taxon>
        <taxon>Trifolieae</taxon>
        <taxon>Trifolium</taxon>
    </lineage>
</organism>
<dbReference type="InterPro" id="IPR016159">
    <property type="entry name" value="Cullin_repeat-like_dom_sf"/>
</dbReference>
<sequence length="88" mass="10349">MSHFSILDYDEGWNFMQKGIKKLIESLPNPHFTTEDSLMLYTVHTGMCPVHGSTRNVYNMCVQRHPHDYGILLYENYKKTFEDYVGLT</sequence>
<accession>A0A2K3NBT5</accession>
<feature type="non-terminal residue" evidence="1">
    <location>
        <position position="88"/>
    </location>
</feature>
<reference evidence="1 2" key="2">
    <citation type="journal article" date="2017" name="Front. Plant Sci.">
        <title>Gene Classification and Mining of Molecular Markers Useful in Red Clover (Trifolium pratense) Breeding.</title>
        <authorList>
            <person name="Istvanek J."/>
            <person name="Dluhosova J."/>
            <person name="Dluhos P."/>
            <person name="Patkova L."/>
            <person name="Nedelnik J."/>
            <person name="Repkova J."/>
        </authorList>
    </citation>
    <scope>NUCLEOTIDE SEQUENCE [LARGE SCALE GENOMIC DNA]</scope>
    <source>
        <strain evidence="2">cv. Tatra</strain>
        <tissue evidence="1">Young leaves</tissue>
    </source>
</reference>
<dbReference type="SUPFAM" id="SSF74788">
    <property type="entry name" value="Cullin repeat-like"/>
    <property type="match status" value="1"/>
</dbReference>
<proteinExistence type="predicted"/>
<reference evidence="1 2" key="1">
    <citation type="journal article" date="2014" name="Am. J. Bot.">
        <title>Genome assembly and annotation for red clover (Trifolium pratense; Fabaceae).</title>
        <authorList>
            <person name="Istvanek J."/>
            <person name="Jaros M."/>
            <person name="Krenek A."/>
            <person name="Repkova J."/>
        </authorList>
    </citation>
    <scope>NUCLEOTIDE SEQUENCE [LARGE SCALE GENOMIC DNA]</scope>
    <source>
        <strain evidence="2">cv. Tatra</strain>
        <tissue evidence="1">Young leaves</tissue>
    </source>
</reference>
<protein>
    <submittedName>
        <fullName evidence="1">Cullin-1-like protein</fullName>
    </submittedName>
</protein>
<evidence type="ECO:0000313" key="2">
    <source>
        <dbReference type="Proteomes" id="UP000236291"/>
    </source>
</evidence>
<evidence type="ECO:0000313" key="1">
    <source>
        <dbReference type="EMBL" id="PNY00502.1"/>
    </source>
</evidence>
<name>A0A2K3NBT5_TRIPR</name>
<dbReference type="Proteomes" id="UP000236291">
    <property type="component" value="Unassembled WGS sequence"/>
</dbReference>
<dbReference type="AlphaFoldDB" id="A0A2K3NBT5"/>
<dbReference type="EMBL" id="ASHM01018997">
    <property type="protein sequence ID" value="PNY00502.1"/>
    <property type="molecule type" value="Genomic_DNA"/>
</dbReference>
<dbReference type="Gene3D" id="1.20.1310.10">
    <property type="entry name" value="Cullin Repeats"/>
    <property type="match status" value="1"/>
</dbReference>
<comment type="caution">
    <text evidence="1">The sequence shown here is derived from an EMBL/GenBank/DDBJ whole genome shotgun (WGS) entry which is preliminary data.</text>
</comment>
<dbReference type="STRING" id="57577.A0A2K3NBT5"/>
<gene>
    <name evidence="1" type="ORF">L195_g023783</name>
</gene>